<evidence type="ECO:0000313" key="1">
    <source>
        <dbReference type="EMBL" id="SDT47834.1"/>
    </source>
</evidence>
<dbReference type="Pfam" id="PF16264">
    <property type="entry name" value="SatD"/>
    <property type="match status" value="1"/>
</dbReference>
<evidence type="ECO:0000313" key="2">
    <source>
        <dbReference type="Proteomes" id="UP000199103"/>
    </source>
</evidence>
<keyword evidence="2" id="KW-1185">Reference proteome</keyword>
<dbReference type="RefSeq" id="WP_197679930.1">
    <property type="nucleotide sequence ID" value="NZ_LT629772.1"/>
</dbReference>
<reference evidence="1 2" key="1">
    <citation type="submission" date="2016-10" db="EMBL/GenBank/DDBJ databases">
        <authorList>
            <person name="de Groot N.N."/>
        </authorList>
    </citation>
    <scope>NUCLEOTIDE SEQUENCE [LARGE SCALE GENOMIC DNA]</scope>
    <source>
        <strain evidence="1 2">DSM 21800</strain>
    </source>
</reference>
<dbReference type="EMBL" id="LT629772">
    <property type="protein sequence ID" value="SDT47834.1"/>
    <property type="molecule type" value="Genomic_DNA"/>
</dbReference>
<dbReference type="AlphaFoldDB" id="A0A1H2APK5"/>
<dbReference type="STRING" id="630515.SAMN04489812_6118"/>
<sequence length="205" mass="21683">MIGDLVGSRKSTDRRGLQQRLNTALARSAADHPVADPLVITAGDEFQGSFPTVGEALHASFLLWLDLAPDGDVRFGVGWGTAQVLDAETGTQDGPAWWQARAAINTAEARAEHPGTRHARFCYRSGPEGEGPSEPAVDAALLCRDQLVGSLAARSLRILGGLMAGRSKTEIARDEGISTSAVSQRAQRDGLDVIVAASAMIREIV</sequence>
<name>A0A1H2APK5_9ACTN</name>
<accession>A0A1H2APK5</accession>
<dbReference type="Proteomes" id="UP000199103">
    <property type="component" value="Chromosome I"/>
</dbReference>
<dbReference type="InterPro" id="IPR032580">
    <property type="entry name" value="SatD"/>
</dbReference>
<proteinExistence type="predicted"/>
<protein>
    <submittedName>
        <fullName evidence="1">SatD family (SatD)</fullName>
    </submittedName>
</protein>
<organism evidence="1 2">
    <name type="scientific">Microlunatus soli</name>
    <dbReference type="NCBI Taxonomy" id="630515"/>
    <lineage>
        <taxon>Bacteria</taxon>
        <taxon>Bacillati</taxon>
        <taxon>Actinomycetota</taxon>
        <taxon>Actinomycetes</taxon>
        <taxon>Propionibacteriales</taxon>
        <taxon>Propionibacteriaceae</taxon>
        <taxon>Microlunatus</taxon>
    </lineage>
</organism>
<gene>
    <name evidence="1" type="ORF">SAMN04489812_6118</name>
</gene>